<evidence type="ECO:0000256" key="4">
    <source>
        <dbReference type="ARBA" id="ARBA00023306"/>
    </source>
</evidence>
<dbReference type="SUPFAM" id="SSF46785">
    <property type="entry name" value="Winged helix' DNA-binding domain"/>
    <property type="match status" value="2"/>
</dbReference>
<proteinExistence type="predicted"/>
<accession>A0A7C4GAJ1</accession>
<evidence type="ECO:0000256" key="2">
    <source>
        <dbReference type="ARBA" id="ARBA00022618"/>
    </source>
</evidence>
<dbReference type="InterPro" id="IPR036390">
    <property type="entry name" value="WH_DNA-bd_sf"/>
</dbReference>
<dbReference type="PIRSF" id="PIRSF019345">
    <property type="entry name" value="ScpB"/>
    <property type="match status" value="1"/>
</dbReference>
<keyword evidence="1" id="KW-0963">Cytoplasm</keyword>
<dbReference type="Gene3D" id="1.10.10.10">
    <property type="entry name" value="Winged helix-like DNA-binding domain superfamily/Winged helix DNA-binding domain"/>
    <property type="match status" value="2"/>
</dbReference>
<dbReference type="AlphaFoldDB" id="A0A7C4GAJ1"/>
<keyword evidence="2" id="KW-0132">Cell division</keyword>
<dbReference type="GO" id="GO:0051301">
    <property type="term" value="P:cell division"/>
    <property type="evidence" value="ECO:0007669"/>
    <property type="project" value="UniProtKB-KW"/>
</dbReference>
<organism evidence="6">
    <name type="scientific">candidate division WOR-3 bacterium</name>
    <dbReference type="NCBI Taxonomy" id="2052148"/>
    <lineage>
        <taxon>Bacteria</taxon>
        <taxon>Bacteria division WOR-3</taxon>
    </lineage>
</organism>
<feature type="region of interest" description="Disordered" evidence="5">
    <location>
        <begin position="178"/>
        <end position="205"/>
    </location>
</feature>
<dbReference type="PANTHER" id="PTHR34298">
    <property type="entry name" value="SEGREGATION AND CONDENSATION PROTEIN B"/>
    <property type="match status" value="1"/>
</dbReference>
<evidence type="ECO:0000256" key="5">
    <source>
        <dbReference type="SAM" id="MobiDB-lite"/>
    </source>
</evidence>
<evidence type="ECO:0000256" key="3">
    <source>
        <dbReference type="ARBA" id="ARBA00022829"/>
    </source>
</evidence>
<evidence type="ECO:0000256" key="1">
    <source>
        <dbReference type="ARBA" id="ARBA00022490"/>
    </source>
</evidence>
<dbReference type="GO" id="GO:0051304">
    <property type="term" value="P:chromosome separation"/>
    <property type="evidence" value="ECO:0007669"/>
    <property type="project" value="InterPro"/>
</dbReference>
<dbReference type="NCBIfam" id="TIGR00281">
    <property type="entry name" value="SMC-Scp complex subunit ScpB"/>
    <property type="match status" value="1"/>
</dbReference>
<name>A0A7C4GAJ1_UNCW3</name>
<dbReference type="InterPro" id="IPR036388">
    <property type="entry name" value="WH-like_DNA-bd_sf"/>
</dbReference>
<gene>
    <name evidence="6" type="primary">scpB</name>
    <name evidence="6" type="ORF">ENS41_03255</name>
</gene>
<dbReference type="EMBL" id="DSUT01000061">
    <property type="protein sequence ID" value="HGK27950.1"/>
    <property type="molecule type" value="Genomic_DNA"/>
</dbReference>
<dbReference type="InterPro" id="IPR005234">
    <property type="entry name" value="ScpB_csome_segregation"/>
</dbReference>
<reference evidence="6" key="1">
    <citation type="journal article" date="2020" name="mSystems">
        <title>Genome- and Community-Level Interaction Insights into Carbon Utilization and Element Cycling Functions of Hydrothermarchaeota in Hydrothermal Sediment.</title>
        <authorList>
            <person name="Zhou Z."/>
            <person name="Liu Y."/>
            <person name="Xu W."/>
            <person name="Pan J."/>
            <person name="Luo Z.H."/>
            <person name="Li M."/>
        </authorList>
    </citation>
    <scope>NUCLEOTIDE SEQUENCE [LARGE SCALE GENOMIC DNA]</scope>
    <source>
        <strain evidence="6">SpSt-488</strain>
    </source>
</reference>
<dbReference type="PANTHER" id="PTHR34298:SF2">
    <property type="entry name" value="SEGREGATION AND CONDENSATION PROTEIN B"/>
    <property type="match status" value="1"/>
</dbReference>
<dbReference type="Pfam" id="PF04079">
    <property type="entry name" value="SMC_ScpB"/>
    <property type="match status" value="1"/>
</dbReference>
<evidence type="ECO:0000313" key="6">
    <source>
        <dbReference type="EMBL" id="HGK27950.1"/>
    </source>
</evidence>
<keyword evidence="4" id="KW-0131">Cell cycle</keyword>
<feature type="compositionally biased region" description="Low complexity" evidence="5">
    <location>
        <begin position="194"/>
        <end position="205"/>
    </location>
</feature>
<keyword evidence="3" id="KW-0159">Chromosome partition</keyword>
<protein>
    <submittedName>
        <fullName evidence="6">SMC-Scp complex subunit ScpB</fullName>
    </submittedName>
</protein>
<sequence>MTPDSAPLPAIVEALLFAADEPLSLKRLSELTGGEENALRTAIDELNSTYAAAGRTFRIHRVAQGFQLYTLPDYADWVRKLYQHTHVIRLSRAALEVLAVIAYRQPITRPEIDKLRGVDCSGPLITLLERSLITTAGRAHRPGNPFLYRTTREFLRYFGLESLDDLPRPEEISTFLAAREARADTDESGTAETAAPPDSPAANPD</sequence>
<comment type="caution">
    <text evidence="6">The sequence shown here is derived from an EMBL/GenBank/DDBJ whole genome shotgun (WGS) entry which is preliminary data.</text>
</comment>